<name>A0A9W8JRS5_9AGAR</name>
<gene>
    <name evidence="2" type="ORF">H1R20_g1347</name>
</gene>
<dbReference type="AlphaFoldDB" id="A0A9W8JRS5"/>
<dbReference type="Proteomes" id="UP001140091">
    <property type="component" value="Unassembled WGS sequence"/>
</dbReference>
<feature type="non-terminal residue" evidence="2">
    <location>
        <position position="1"/>
    </location>
</feature>
<accession>A0A9W8JRS5</accession>
<comment type="caution">
    <text evidence="2">The sequence shown here is derived from an EMBL/GenBank/DDBJ whole genome shotgun (WGS) entry which is preliminary data.</text>
</comment>
<organism evidence="2 3">
    <name type="scientific">Candolleomyces eurysporus</name>
    <dbReference type="NCBI Taxonomy" id="2828524"/>
    <lineage>
        <taxon>Eukaryota</taxon>
        <taxon>Fungi</taxon>
        <taxon>Dikarya</taxon>
        <taxon>Basidiomycota</taxon>
        <taxon>Agaricomycotina</taxon>
        <taxon>Agaricomycetes</taxon>
        <taxon>Agaricomycetidae</taxon>
        <taxon>Agaricales</taxon>
        <taxon>Agaricineae</taxon>
        <taxon>Psathyrellaceae</taxon>
        <taxon>Candolleomyces</taxon>
    </lineage>
</organism>
<proteinExistence type="predicted"/>
<feature type="region of interest" description="Disordered" evidence="1">
    <location>
        <begin position="65"/>
        <end position="94"/>
    </location>
</feature>
<feature type="compositionally biased region" description="Basic and acidic residues" evidence="1">
    <location>
        <begin position="78"/>
        <end position="92"/>
    </location>
</feature>
<evidence type="ECO:0000256" key="1">
    <source>
        <dbReference type="SAM" id="MobiDB-lite"/>
    </source>
</evidence>
<sequence>MATSSKRQTPLRRFSAFIRPRAQAVGVGGTDASETDVARIPSAQNASRVLPSLFKRSWGKARRRDTQQLASVASPVSEELRRSSSPHNELRDQSVSGIACDEELPVQLSSREELSAVDALTLGVSPTSAGSSAAIATTSFFANSRHFSIDRFTQIQATNVTLTGNTASAVVEARGAGEEDGSVVRLQVGRYEIVLRPSMASRIQDAVHRATKLTDRLAKLMNLVGKDLTAT</sequence>
<evidence type="ECO:0000313" key="2">
    <source>
        <dbReference type="EMBL" id="KAJ2935748.1"/>
    </source>
</evidence>
<reference evidence="2" key="1">
    <citation type="submission" date="2022-06" db="EMBL/GenBank/DDBJ databases">
        <title>Genome Sequence of Candolleomyces eurysporus.</title>
        <authorList>
            <person name="Buettner E."/>
        </authorList>
    </citation>
    <scope>NUCLEOTIDE SEQUENCE</scope>
    <source>
        <strain evidence="2">VTCC 930004</strain>
    </source>
</reference>
<dbReference type="EMBL" id="JANBPK010000352">
    <property type="protein sequence ID" value="KAJ2935748.1"/>
    <property type="molecule type" value="Genomic_DNA"/>
</dbReference>
<evidence type="ECO:0000313" key="3">
    <source>
        <dbReference type="Proteomes" id="UP001140091"/>
    </source>
</evidence>
<protein>
    <submittedName>
        <fullName evidence="2">Uncharacterized protein</fullName>
    </submittedName>
</protein>
<keyword evidence="3" id="KW-1185">Reference proteome</keyword>